<evidence type="ECO:0000256" key="2">
    <source>
        <dbReference type="ARBA" id="ARBA00009808"/>
    </source>
</evidence>
<dbReference type="Pfam" id="PF03798">
    <property type="entry name" value="TRAM_LAG1_CLN8"/>
    <property type="match status" value="1"/>
</dbReference>
<keyword evidence="5 6" id="KW-0472">Membrane</keyword>
<protein>
    <recommendedName>
        <fullName evidence="8">TLC domain-containing protein</fullName>
    </recommendedName>
</protein>
<reference evidence="9 10" key="1">
    <citation type="submission" date="2011-08" db="EMBL/GenBank/DDBJ databases">
        <authorList>
            <person name="Liu Z.J."/>
            <person name="Shi F.L."/>
            <person name="Lu J.Q."/>
            <person name="Li M."/>
            <person name="Wang Z.L."/>
        </authorList>
    </citation>
    <scope>NUCLEOTIDE SEQUENCE [LARGE SCALE GENOMIC DNA]</scope>
    <source>
        <strain evidence="9 10">USNM 41457</strain>
    </source>
</reference>
<dbReference type="SMART" id="SM00724">
    <property type="entry name" value="TLC"/>
    <property type="match status" value="1"/>
</dbReference>
<keyword evidence="4 7" id="KW-1133">Transmembrane helix</keyword>
<dbReference type="VEuPathDB" id="MicrosporidiaDB:EDEG_03571"/>
<dbReference type="GO" id="GO:0050291">
    <property type="term" value="F:sphingosine N-acyltransferase activity"/>
    <property type="evidence" value="ECO:0007669"/>
    <property type="project" value="InterPro"/>
</dbReference>
<reference evidence="10" key="2">
    <citation type="submission" date="2015-07" db="EMBL/GenBank/DDBJ databases">
        <title>Contrasting host-pathogen interactions and genome evolution in two generalist and specialist microsporidian pathogens of mosquitoes.</title>
        <authorList>
            <consortium name="The Broad Institute Genomics Platform"/>
            <consortium name="The Broad Institute Genome Sequencing Center for Infectious Disease"/>
            <person name="Cuomo C.A."/>
            <person name="Sanscrainte N.D."/>
            <person name="Goldberg J.M."/>
            <person name="Heiman D."/>
            <person name="Young S."/>
            <person name="Zeng Q."/>
            <person name="Becnel J.J."/>
            <person name="Birren B.W."/>
        </authorList>
    </citation>
    <scope>NUCLEOTIDE SEQUENCE [LARGE SCALE GENOMIC DNA]</scope>
    <source>
        <strain evidence="10">USNM 41457</strain>
    </source>
</reference>
<dbReference type="GO" id="GO:0016020">
    <property type="term" value="C:membrane"/>
    <property type="evidence" value="ECO:0007669"/>
    <property type="project" value="UniProtKB-SubCell"/>
</dbReference>
<dbReference type="Proteomes" id="UP000003163">
    <property type="component" value="Unassembled WGS sequence"/>
</dbReference>
<comment type="similarity">
    <text evidence="2">Belongs to the sphingosine N-acyltransferase family.</text>
</comment>
<proteinExistence type="inferred from homology"/>
<comment type="caution">
    <text evidence="9">The sequence shown here is derived from an EMBL/GenBank/DDBJ whole genome shotgun (WGS) entry which is preliminary data.</text>
</comment>
<keyword evidence="3 6" id="KW-0812">Transmembrane</keyword>
<evidence type="ECO:0000256" key="7">
    <source>
        <dbReference type="SAM" id="Phobius"/>
    </source>
</evidence>
<dbReference type="FunCoup" id="J8ZQI1">
    <property type="interactions" value="94"/>
</dbReference>
<gene>
    <name evidence="9" type="ORF">EDEG_03571</name>
</gene>
<dbReference type="HOGENOM" id="CLU_028277_5_1_1"/>
<dbReference type="EMBL" id="AFBI03000099">
    <property type="protein sequence ID" value="EJW01963.1"/>
    <property type="molecule type" value="Genomic_DNA"/>
</dbReference>
<dbReference type="AlphaFoldDB" id="J8ZQI1"/>
<feature type="transmembrane region" description="Helical" evidence="7">
    <location>
        <begin position="179"/>
        <end position="205"/>
    </location>
</feature>
<evidence type="ECO:0000259" key="8">
    <source>
        <dbReference type="PROSITE" id="PS50922"/>
    </source>
</evidence>
<name>J8ZQI1_EDHAE</name>
<dbReference type="PANTHER" id="PTHR12560:SF0">
    <property type="entry name" value="LD18904P"/>
    <property type="match status" value="1"/>
</dbReference>
<evidence type="ECO:0000256" key="3">
    <source>
        <dbReference type="ARBA" id="ARBA00022692"/>
    </source>
</evidence>
<evidence type="ECO:0000256" key="6">
    <source>
        <dbReference type="PROSITE-ProRule" id="PRU00205"/>
    </source>
</evidence>
<dbReference type="OMA" id="CHHIITI"/>
<evidence type="ECO:0000313" key="9">
    <source>
        <dbReference type="EMBL" id="EJW01963.1"/>
    </source>
</evidence>
<evidence type="ECO:0000313" key="10">
    <source>
        <dbReference type="Proteomes" id="UP000003163"/>
    </source>
</evidence>
<dbReference type="InterPro" id="IPR016439">
    <property type="entry name" value="Lag1/Lac1-like"/>
</dbReference>
<feature type="transmembrane region" description="Helical" evidence="7">
    <location>
        <begin position="217"/>
        <end position="240"/>
    </location>
</feature>
<feature type="transmembrane region" description="Helical" evidence="7">
    <location>
        <begin position="120"/>
        <end position="139"/>
    </location>
</feature>
<dbReference type="PIRSF" id="PIRSF005225">
    <property type="entry name" value="LAG1_LAC1"/>
    <property type="match status" value="1"/>
</dbReference>
<dbReference type="GO" id="GO:0046513">
    <property type="term" value="P:ceramide biosynthetic process"/>
    <property type="evidence" value="ECO:0007669"/>
    <property type="project" value="InterPro"/>
</dbReference>
<accession>J8ZQI1</accession>
<organism evidence="9 10">
    <name type="scientific">Edhazardia aedis (strain USNM 41457)</name>
    <name type="common">Microsporidian parasite</name>
    <dbReference type="NCBI Taxonomy" id="1003232"/>
    <lineage>
        <taxon>Eukaryota</taxon>
        <taxon>Fungi</taxon>
        <taxon>Fungi incertae sedis</taxon>
        <taxon>Microsporidia</taxon>
        <taxon>Edhazardia</taxon>
    </lineage>
</organism>
<comment type="subcellular location">
    <subcellularLocation>
        <location evidence="1">Membrane</location>
        <topology evidence="1">Multi-pass membrane protein</topology>
    </subcellularLocation>
</comment>
<dbReference type="GO" id="GO:0005783">
    <property type="term" value="C:endoplasmic reticulum"/>
    <property type="evidence" value="ECO:0007669"/>
    <property type="project" value="TreeGrafter"/>
</dbReference>
<dbReference type="InParanoid" id="J8ZQI1"/>
<evidence type="ECO:0000256" key="5">
    <source>
        <dbReference type="ARBA" id="ARBA00023136"/>
    </source>
</evidence>
<dbReference type="OrthoDB" id="537032at2759"/>
<feature type="transmembrane region" description="Helical" evidence="7">
    <location>
        <begin position="95"/>
        <end position="113"/>
    </location>
</feature>
<feature type="transmembrane region" description="Helical" evidence="7">
    <location>
        <begin position="6"/>
        <end position="25"/>
    </location>
</feature>
<keyword evidence="10" id="KW-1185">Reference proteome</keyword>
<feature type="transmembrane region" description="Helical" evidence="7">
    <location>
        <begin position="54"/>
        <end position="75"/>
    </location>
</feature>
<dbReference type="STRING" id="1003232.J8ZQI1"/>
<dbReference type="InterPro" id="IPR006634">
    <property type="entry name" value="TLC-dom"/>
</dbReference>
<sequence>MDFPGYFLASFLALLLVKFAVKSLARKIFIDNKIFSKKKESIKLQKTINSIHKLIVYFIFTIFEIFCLYDQKWAWDPFQYAEQWNNNEIPKKIKILYSSQATYYLISTFFMFFEPKYKDFYEMLCHHIITIYLISASMIVNLTKYGVIIMFLHDICDPFLEAAKILIYFSFKKSAEICFALFSLTFFANRGILYPMIVVIPMWVFHSFNVVNFCMKIILISLVILMFINYYWLYLIYLMVKNIFISDKNNKDTRDIRSEGND</sequence>
<evidence type="ECO:0000256" key="1">
    <source>
        <dbReference type="ARBA" id="ARBA00004141"/>
    </source>
</evidence>
<dbReference type="PROSITE" id="PS50922">
    <property type="entry name" value="TLC"/>
    <property type="match status" value="1"/>
</dbReference>
<evidence type="ECO:0000256" key="4">
    <source>
        <dbReference type="ARBA" id="ARBA00022989"/>
    </source>
</evidence>
<feature type="domain" description="TLC" evidence="8">
    <location>
        <begin position="45"/>
        <end position="245"/>
    </location>
</feature>
<dbReference type="PANTHER" id="PTHR12560">
    <property type="entry name" value="LONGEVITY ASSURANCE FACTOR 1 LAG1"/>
    <property type="match status" value="1"/>
</dbReference>